<feature type="compositionally biased region" description="Low complexity" evidence="7">
    <location>
        <begin position="617"/>
        <end position="636"/>
    </location>
</feature>
<dbReference type="AlphaFoldDB" id="A0A158FCL8"/>
<evidence type="ECO:0000256" key="4">
    <source>
        <dbReference type="ARBA" id="ARBA00022801"/>
    </source>
</evidence>
<keyword evidence="11" id="KW-1185">Reference proteome</keyword>
<evidence type="ECO:0000256" key="2">
    <source>
        <dbReference type="ARBA" id="ARBA00022670"/>
    </source>
</evidence>
<dbReference type="GO" id="GO:0051603">
    <property type="term" value="P:proteolysis involved in protein catabolic process"/>
    <property type="evidence" value="ECO:0007669"/>
    <property type="project" value="TreeGrafter"/>
</dbReference>
<dbReference type="GO" id="GO:0016020">
    <property type="term" value="C:membrane"/>
    <property type="evidence" value="ECO:0007669"/>
    <property type="project" value="TreeGrafter"/>
</dbReference>
<evidence type="ECO:0000256" key="7">
    <source>
        <dbReference type="SAM" id="MobiDB-lite"/>
    </source>
</evidence>
<dbReference type="SUPFAM" id="SSF48452">
    <property type="entry name" value="TPR-like"/>
    <property type="match status" value="1"/>
</dbReference>
<evidence type="ECO:0000313" key="10">
    <source>
        <dbReference type="EMBL" id="SAL17353.1"/>
    </source>
</evidence>
<dbReference type="EMBL" id="FCOL02000002">
    <property type="protein sequence ID" value="SAL17353.1"/>
    <property type="molecule type" value="Genomic_DNA"/>
</dbReference>
<evidence type="ECO:0000256" key="1">
    <source>
        <dbReference type="ARBA" id="ARBA00001947"/>
    </source>
</evidence>
<comment type="caution">
    <text evidence="10">The sequence shown here is derived from an EMBL/GenBank/DDBJ whole genome shotgun (WGS) entry which is preliminary data.</text>
</comment>
<sequence>MRPNRFLIAVLCLSLAVPPATLGQTPASATPSTARTQTATLAADALRASPPNTAPANVAEGVFGVYGGAESRFANRPGEMSGAASLRAPLSAVQLPDLGDGSGGTLTPQAERRLGERLMRELRRDPDYLDDWLVRDYLNSVSSKLSAAAVTQYLGGYAPDFDLFAVRDPQINAFSMPGGFIGVNTGLIAATQTESELASVVGHEMGHVLQRHIARMLGAQERSTYAALAAMLAGLLAGLATRSGDLGMGIAMGGQAFAVDSQLRFSRAAEHEADRVGFQMLSAAGYDPYAMTAFFDRLDRSTMGDNGVPPYARTHPLTGERIADMEDRARRVPYRQPRQSAEYGFVRARARVLQVSSPSDYRDIASRLKSEIEDQTALNAAANWYGIALAQSLMGDYGAASEALGKARRLFEGEQASTVVAAAQAERSEPVVGVADQAPPNKAAKRGAQAGAAGRGSAIAPRPAAVSRGSAAASSSLATTVPGSNAAPRGLAAAPGSGATPNSLATVPGSDAAPSSVATIPKSGAAPGSLATVLGSSVTSSNLATTPASNAPLRRSAAVSESSVAARSSATSPKSAAAPGASTSASQSAAAPRDLPALSPIEVVAHRPPNAAPPNLAPAAASAAPHISSSQQARSSPSLDVLAADIARRAGRSDDAVRLAEIAQQRWPQSHAAIDMHLQTLIAARRFAEAQALAKEETRAEPTRPDWWYYLAQSSVGLNDPFQQHQAMAEKFALDGAWPSAIRQLKEARDVKTASFYDLSTISARLRDFEARYREERELEKNG</sequence>
<dbReference type="Gene3D" id="1.25.40.10">
    <property type="entry name" value="Tetratricopeptide repeat domain"/>
    <property type="match status" value="1"/>
</dbReference>
<evidence type="ECO:0000256" key="6">
    <source>
        <dbReference type="ARBA" id="ARBA00023049"/>
    </source>
</evidence>
<keyword evidence="5" id="KW-0862">Zinc</keyword>
<keyword evidence="2" id="KW-0645">Protease</keyword>
<keyword evidence="3" id="KW-0479">Metal-binding</keyword>
<evidence type="ECO:0000256" key="3">
    <source>
        <dbReference type="ARBA" id="ARBA00022723"/>
    </source>
</evidence>
<accession>A0A158FCL8</accession>
<dbReference type="Proteomes" id="UP000054925">
    <property type="component" value="Unassembled WGS sequence"/>
</dbReference>
<feature type="region of interest" description="Disordered" evidence="7">
    <location>
        <begin position="564"/>
        <end position="593"/>
    </location>
</feature>
<keyword evidence="6" id="KW-0482">Metalloprotease</keyword>
<dbReference type="GO" id="GO:0004222">
    <property type="term" value="F:metalloendopeptidase activity"/>
    <property type="evidence" value="ECO:0007669"/>
    <property type="project" value="InterPro"/>
</dbReference>
<keyword evidence="4" id="KW-0378">Hydrolase</keyword>
<dbReference type="Gene3D" id="3.30.2010.10">
    <property type="entry name" value="Metalloproteases ('zincins'), catalytic domain"/>
    <property type="match status" value="1"/>
</dbReference>
<reference evidence="10" key="1">
    <citation type="submission" date="2016-01" db="EMBL/GenBank/DDBJ databases">
        <authorList>
            <person name="Peeters C."/>
        </authorList>
    </citation>
    <scope>NUCLEOTIDE SEQUENCE [LARGE SCALE GENOMIC DNA]</scope>
    <source>
        <strain evidence="10">LMG 22937</strain>
    </source>
</reference>
<protein>
    <submittedName>
        <fullName evidence="10">Peptidase M48, Ste24p</fullName>
    </submittedName>
</protein>
<feature type="compositionally biased region" description="Low complexity" evidence="7">
    <location>
        <begin position="564"/>
        <end position="592"/>
    </location>
</feature>
<feature type="region of interest" description="Disordered" evidence="7">
    <location>
        <begin position="424"/>
        <end position="465"/>
    </location>
</feature>
<proteinExistence type="predicted"/>
<dbReference type="RefSeq" id="WP_235025009.1">
    <property type="nucleotide sequence ID" value="NZ_FCOL02000002.1"/>
</dbReference>
<name>A0A158FCL8_9BURK</name>
<dbReference type="PANTHER" id="PTHR22726:SF1">
    <property type="entry name" value="METALLOENDOPEPTIDASE OMA1, MITOCHONDRIAL"/>
    <property type="match status" value="1"/>
</dbReference>
<organism evidence="10 11">
    <name type="scientific">Caballeronia terrestris</name>
    <dbReference type="NCBI Taxonomy" id="1226301"/>
    <lineage>
        <taxon>Bacteria</taxon>
        <taxon>Pseudomonadati</taxon>
        <taxon>Pseudomonadota</taxon>
        <taxon>Betaproteobacteria</taxon>
        <taxon>Burkholderiales</taxon>
        <taxon>Burkholderiaceae</taxon>
        <taxon>Caballeronia</taxon>
    </lineage>
</organism>
<dbReference type="PANTHER" id="PTHR22726">
    <property type="entry name" value="METALLOENDOPEPTIDASE OMA1"/>
    <property type="match status" value="1"/>
</dbReference>
<dbReference type="GO" id="GO:0046872">
    <property type="term" value="F:metal ion binding"/>
    <property type="evidence" value="ECO:0007669"/>
    <property type="project" value="UniProtKB-KW"/>
</dbReference>
<dbReference type="Pfam" id="PF01435">
    <property type="entry name" value="Peptidase_M48"/>
    <property type="match status" value="1"/>
</dbReference>
<evidence type="ECO:0000259" key="9">
    <source>
        <dbReference type="Pfam" id="PF01435"/>
    </source>
</evidence>
<evidence type="ECO:0000256" key="5">
    <source>
        <dbReference type="ARBA" id="ARBA00022833"/>
    </source>
</evidence>
<dbReference type="InterPro" id="IPR011990">
    <property type="entry name" value="TPR-like_helical_dom_sf"/>
</dbReference>
<feature type="domain" description="Peptidase M48" evidence="9">
    <location>
        <begin position="157"/>
        <end position="328"/>
    </location>
</feature>
<feature type="signal peptide" evidence="8">
    <location>
        <begin position="1"/>
        <end position="22"/>
    </location>
</feature>
<comment type="cofactor">
    <cofactor evidence="1">
        <name>Zn(2+)</name>
        <dbReference type="ChEBI" id="CHEBI:29105"/>
    </cofactor>
</comment>
<feature type="region of interest" description="Disordered" evidence="7">
    <location>
        <begin position="478"/>
        <end position="520"/>
    </location>
</feature>
<evidence type="ECO:0000313" key="11">
    <source>
        <dbReference type="Proteomes" id="UP000054925"/>
    </source>
</evidence>
<feature type="region of interest" description="Disordered" evidence="7">
    <location>
        <begin position="615"/>
        <end position="636"/>
    </location>
</feature>
<feature type="chain" id="PRO_5011111664" evidence="8">
    <location>
        <begin position="23"/>
        <end position="783"/>
    </location>
</feature>
<dbReference type="InterPro" id="IPR001915">
    <property type="entry name" value="Peptidase_M48"/>
</dbReference>
<gene>
    <name evidence="10" type="ORF">AWB67_00485</name>
</gene>
<feature type="compositionally biased region" description="Low complexity" evidence="7">
    <location>
        <begin position="446"/>
        <end position="465"/>
    </location>
</feature>
<keyword evidence="8" id="KW-0732">Signal</keyword>
<dbReference type="InterPro" id="IPR051156">
    <property type="entry name" value="Mito/Outer_Membr_Metalloprot"/>
</dbReference>
<evidence type="ECO:0000256" key="8">
    <source>
        <dbReference type="SAM" id="SignalP"/>
    </source>
</evidence>